<dbReference type="SUPFAM" id="SSF53850">
    <property type="entry name" value="Periplasmic binding protein-like II"/>
    <property type="match status" value="1"/>
</dbReference>
<dbReference type="Gene3D" id="1.10.10.10">
    <property type="entry name" value="Winged helix-like DNA-binding domain superfamily/Winged helix DNA-binding domain"/>
    <property type="match status" value="1"/>
</dbReference>
<feature type="domain" description="HTH lysR-type" evidence="5">
    <location>
        <begin position="1"/>
        <end position="25"/>
    </location>
</feature>
<dbReference type="EMBL" id="CP018632">
    <property type="protein sequence ID" value="ASJ72742.1"/>
    <property type="molecule type" value="Genomic_DNA"/>
</dbReference>
<dbReference type="InterPro" id="IPR000847">
    <property type="entry name" value="LysR_HTH_N"/>
</dbReference>
<dbReference type="InterPro" id="IPR050950">
    <property type="entry name" value="HTH-type_LysR_regulators"/>
</dbReference>
<organism evidence="6 7">
    <name type="scientific">Granulosicoccus antarcticus IMCC3135</name>
    <dbReference type="NCBI Taxonomy" id="1192854"/>
    <lineage>
        <taxon>Bacteria</taxon>
        <taxon>Pseudomonadati</taxon>
        <taxon>Pseudomonadota</taxon>
        <taxon>Gammaproteobacteria</taxon>
        <taxon>Chromatiales</taxon>
        <taxon>Granulosicoccaceae</taxon>
        <taxon>Granulosicoccus</taxon>
    </lineage>
</organism>
<keyword evidence="2" id="KW-0805">Transcription regulation</keyword>
<dbReference type="InterPro" id="IPR036388">
    <property type="entry name" value="WH-like_DNA-bd_sf"/>
</dbReference>
<dbReference type="PROSITE" id="PS50931">
    <property type="entry name" value="HTH_LYSR"/>
    <property type="match status" value="1"/>
</dbReference>
<dbReference type="SUPFAM" id="SSF46785">
    <property type="entry name" value="Winged helix' DNA-binding domain"/>
    <property type="match status" value="1"/>
</dbReference>
<keyword evidence="4" id="KW-0804">Transcription</keyword>
<evidence type="ECO:0000259" key="5">
    <source>
        <dbReference type="PROSITE" id="PS50931"/>
    </source>
</evidence>
<dbReference type="KEGG" id="gai:IMCC3135_13285"/>
<gene>
    <name evidence="6" type="primary">cynR_3</name>
    <name evidence="6" type="ORF">IMCC3135_13285</name>
</gene>
<dbReference type="PANTHER" id="PTHR30419:SF8">
    <property type="entry name" value="NITROGEN ASSIMILATION TRANSCRIPTIONAL ACTIVATOR-RELATED"/>
    <property type="match status" value="1"/>
</dbReference>
<evidence type="ECO:0000256" key="3">
    <source>
        <dbReference type="ARBA" id="ARBA00023125"/>
    </source>
</evidence>
<protein>
    <submittedName>
        <fullName evidence="6">HTH-type transcriptional regulator CynR</fullName>
    </submittedName>
</protein>
<dbReference type="GO" id="GO:0003700">
    <property type="term" value="F:DNA-binding transcription factor activity"/>
    <property type="evidence" value="ECO:0007669"/>
    <property type="project" value="InterPro"/>
</dbReference>
<accession>A0A2Z2NMQ5</accession>
<evidence type="ECO:0000256" key="1">
    <source>
        <dbReference type="ARBA" id="ARBA00009437"/>
    </source>
</evidence>
<evidence type="ECO:0000256" key="4">
    <source>
        <dbReference type="ARBA" id="ARBA00023163"/>
    </source>
</evidence>
<keyword evidence="7" id="KW-1185">Reference proteome</keyword>
<evidence type="ECO:0000313" key="7">
    <source>
        <dbReference type="Proteomes" id="UP000250079"/>
    </source>
</evidence>
<dbReference type="Proteomes" id="UP000250079">
    <property type="component" value="Chromosome"/>
</dbReference>
<proteinExistence type="inferred from homology"/>
<sequence>MHVRELEKRYDVVFFHRSSTGVEPTETGRQFYKVAISVLNASAVAEDKLRELSGVLSDHITLGLMPAFARAVLGPTLLRFAREHKHVRVSVQEAYSGQLSQDVAEGKLDFAVVPFYNSELDLNSTTMGVDQECLATSAQTSLVLGSEVALSELPPLRMILPTKGNARRPRIEHYLSVNGVEIEETMELDTMLGTLDLVANSDWVSILPAVLSPPDKDGRKRLFTPLANPPLTVEYMRITHKARPLSRAAQAFADVLQEELNNVLEADPLSAR</sequence>
<dbReference type="GO" id="GO:0005829">
    <property type="term" value="C:cytosol"/>
    <property type="evidence" value="ECO:0007669"/>
    <property type="project" value="TreeGrafter"/>
</dbReference>
<reference evidence="6 7" key="1">
    <citation type="submission" date="2016-12" db="EMBL/GenBank/DDBJ databases">
        <authorList>
            <person name="Song W.-J."/>
            <person name="Kurnit D.M."/>
        </authorList>
    </citation>
    <scope>NUCLEOTIDE SEQUENCE [LARGE SCALE GENOMIC DNA]</scope>
    <source>
        <strain evidence="6 7">IMCC3135</strain>
    </source>
</reference>
<dbReference type="InterPro" id="IPR036390">
    <property type="entry name" value="WH_DNA-bd_sf"/>
</dbReference>
<dbReference type="Pfam" id="PF03466">
    <property type="entry name" value="LysR_substrate"/>
    <property type="match status" value="1"/>
</dbReference>
<dbReference type="InterPro" id="IPR005119">
    <property type="entry name" value="LysR_subst-bd"/>
</dbReference>
<dbReference type="AlphaFoldDB" id="A0A2Z2NMQ5"/>
<dbReference type="CDD" id="cd05466">
    <property type="entry name" value="PBP2_LTTR_substrate"/>
    <property type="match status" value="1"/>
</dbReference>
<evidence type="ECO:0000313" key="6">
    <source>
        <dbReference type="EMBL" id="ASJ72742.1"/>
    </source>
</evidence>
<keyword evidence="3" id="KW-0238">DNA-binding</keyword>
<evidence type="ECO:0000256" key="2">
    <source>
        <dbReference type="ARBA" id="ARBA00023015"/>
    </source>
</evidence>
<dbReference type="Gene3D" id="3.40.190.290">
    <property type="match status" value="1"/>
</dbReference>
<comment type="similarity">
    <text evidence="1">Belongs to the LysR transcriptional regulatory family.</text>
</comment>
<name>A0A2Z2NMQ5_9GAMM</name>
<dbReference type="GO" id="GO:0003677">
    <property type="term" value="F:DNA binding"/>
    <property type="evidence" value="ECO:0007669"/>
    <property type="project" value="UniProtKB-KW"/>
</dbReference>
<dbReference type="PANTHER" id="PTHR30419">
    <property type="entry name" value="HTH-TYPE TRANSCRIPTIONAL REGULATOR YBHD"/>
    <property type="match status" value="1"/>
</dbReference>